<comment type="caution">
    <text evidence="12">The sequence shown here is derived from an EMBL/GenBank/DDBJ whole genome shotgun (WGS) entry which is preliminary data.</text>
</comment>
<dbReference type="SUPFAM" id="SSF81321">
    <property type="entry name" value="Family A G protein-coupled receptor-like"/>
    <property type="match status" value="1"/>
</dbReference>
<evidence type="ECO:0000256" key="1">
    <source>
        <dbReference type="ARBA" id="ARBA00004651"/>
    </source>
</evidence>
<keyword evidence="7 9" id="KW-0675">Receptor</keyword>
<evidence type="ECO:0000313" key="12">
    <source>
        <dbReference type="EMBL" id="CAH3026825.1"/>
    </source>
</evidence>
<feature type="transmembrane region" description="Helical" evidence="10">
    <location>
        <begin position="215"/>
        <end position="233"/>
    </location>
</feature>
<evidence type="ECO:0000256" key="8">
    <source>
        <dbReference type="ARBA" id="ARBA00023224"/>
    </source>
</evidence>
<organism evidence="12 13">
    <name type="scientific">Porites evermanni</name>
    <dbReference type="NCBI Taxonomy" id="104178"/>
    <lineage>
        <taxon>Eukaryota</taxon>
        <taxon>Metazoa</taxon>
        <taxon>Cnidaria</taxon>
        <taxon>Anthozoa</taxon>
        <taxon>Hexacorallia</taxon>
        <taxon>Scleractinia</taxon>
        <taxon>Fungiina</taxon>
        <taxon>Poritidae</taxon>
        <taxon>Porites</taxon>
    </lineage>
</organism>
<keyword evidence="3 9" id="KW-0812">Transmembrane</keyword>
<name>A0ABN8MFH8_9CNID</name>
<protein>
    <recommendedName>
        <fullName evidence="11">G-protein coupled receptors family 1 profile domain-containing protein</fullName>
    </recommendedName>
</protein>
<dbReference type="CDD" id="cd00637">
    <property type="entry name" value="7tm_classA_rhodopsin-like"/>
    <property type="match status" value="1"/>
</dbReference>
<dbReference type="SMART" id="SM01381">
    <property type="entry name" value="7TM_GPCR_Srsx"/>
    <property type="match status" value="1"/>
</dbReference>
<dbReference type="PANTHER" id="PTHR24247">
    <property type="entry name" value="5-HYDROXYTRYPTAMINE RECEPTOR"/>
    <property type="match status" value="1"/>
</dbReference>
<keyword evidence="13" id="KW-1185">Reference proteome</keyword>
<dbReference type="PRINTS" id="PR00237">
    <property type="entry name" value="GPCRRHODOPSN"/>
</dbReference>
<gene>
    <name evidence="12" type="ORF">PEVE_00030031</name>
</gene>
<feature type="domain" description="G-protein coupled receptors family 1 profile" evidence="11">
    <location>
        <begin position="17"/>
        <end position="270"/>
    </location>
</feature>
<comment type="similarity">
    <text evidence="9">Belongs to the G-protein coupled receptor 1 family.</text>
</comment>
<dbReference type="PROSITE" id="PS00237">
    <property type="entry name" value="G_PROTEIN_RECEP_F1_1"/>
    <property type="match status" value="1"/>
</dbReference>
<dbReference type="PANTHER" id="PTHR24247:SF222">
    <property type="entry name" value="5-HYDROXYTRYPTAMINE (SEROTONIN) RECEPTOR 2B, ISOFORM E"/>
    <property type="match status" value="1"/>
</dbReference>
<comment type="subcellular location">
    <subcellularLocation>
        <location evidence="1">Cell membrane</location>
        <topology evidence="1">Multi-pass membrane protein</topology>
    </subcellularLocation>
</comment>
<evidence type="ECO:0000256" key="6">
    <source>
        <dbReference type="ARBA" id="ARBA00023136"/>
    </source>
</evidence>
<dbReference type="PROSITE" id="PS50262">
    <property type="entry name" value="G_PROTEIN_RECEP_F1_2"/>
    <property type="match status" value="1"/>
</dbReference>
<keyword evidence="6 10" id="KW-0472">Membrane</keyword>
<evidence type="ECO:0000256" key="2">
    <source>
        <dbReference type="ARBA" id="ARBA00022475"/>
    </source>
</evidence>
<keyword evidence="2" id="KW-1003">Cell membrane</keyword>
<keyword evidence="8 9" id="KW-0807">Transducer</keyword>
<proteinExistence type="inferred from homology"/>
<feature type="transmembrane region" description="Helical" evidence="10">
    <location>
        <begin position="74"/>
        <end position="94"/>
    </location>
</feature>
<keyword evidence="4 10" id="KW-1133">Transmembrane helix</keyword>
<keyword evidence="5 9" id="KW-0297">G-protein coupled receptor</keyword>
<evidence type="ECO:0000256" key="5">
    <source>
        <dbReference type="ARBA" id="ARBA00023040"/>
    </source>
</evidence>
<evidence type="ECO:0000256" key="10">
    <source>
        <dbReference type="SAM" id="Phobius"/>
    </source>
</evidence>
<evidence type="ECO:0000256" key="7">
    <source>
        <dbReference type="ARBA" id="ARBA00023170"/>
    </source>
</evidence>
<feature type="transmembrane region" description="Helical" evidence="10">
    <location>
        <begin position="115"/>
        <end position="135"/>
    </location>
</feature>
<accession>A0ABN8MFH8</accession>
<evidence type="ECO:0000256" key="3">
    <source>
        <dbReference type="ARBA" id="ARBA00022692"/>
    </source>
</evidence>
<dbReference type="EMBL" id="CALNXI010000423">
    <property type="protein sequence ID" value="CAH3026825.1"/>
    <property type="molecule type" value="Genomic_DNA"/>
</dbReference>
<evidence type="ECO:0000256" key="4">
    <source>
        <dbReference type="ARBA" id="ARBA00022989"/>
    </source>
</evidence>
<evidence type="ECO:0000259" key="11">
    <source>
        <dbReference type="PROSITE" id="PS50262"/>
    </source>
</evidence>
<feature type="transmembrane region" description="Helical" evidence="10">
    <location>
        <begin position="155"/>
        <end position="176"/>
    </location>
</feature>
<evidence type="ECO:0000256" key="9">
    <source>
        <dbReference type="RuleBase" id="RU000688"/>
    </source>
</evidence>
<evidence type="ECO:0000313" key="13">
    <source>
        <dbReference type="Proteomes" id="UP001159427"/>
    </source>
</evidence>
<feature type="transmembrane region" description="Helical" evidence="10">
    <location>
        <begin position="6"/>
        <end position="26"/>
    </location>
</feature>
<feature type="transmembrane region" description="Helical" evidence="10">
    <location>
        <begin position="38"/>
        <end position="62"/>
    </location>
</feature>
<dbReference type="InterPro" id="IPR017452">
    <property type="entry name" value="GPCR_Rhodpsn_7TM"/>
</dbReference>
<dbReference type="InterPro" id="IPR000276">
    <property type="entry name" value="GPCR_Rhodpsn"/>
</dbReference>
<dbReference type="Proteomes" id="UP001159427">
    <property type="component" value="Unassembled WGS sequence"/>
</dbReference>
<sequence>MWFWISGWFFVALAAAGNCIVIYLVVKTPSLQTNTNWFVLSVAVSDMCVALTFFPPLFGLIFLGLTFDTTHAGAFFKISSTFMYCSNANLFAMTMDRYIAVTRPLRYVELIAKKVIFGLIAAAWVTPFLLFSLPAIFTNNHNPGYTMFVEVSSIIIFHIFPLVAFVVVTYHLLYFANKLARETRKMVAQVRFNHADDEVNVPQARDPSGSSKRRTTAMILLIITAFNITYLGRNYQCICLLTEACPCEGTLRKIINLALIANSAVNPIVYAFLKRDFRKELRKMFKLPKM</sequence>
<feature type="transmembrane region" description="Helical" evidence="10">
    <location>
        <begin position="253"/>
        <end position="273"/>
    </location>
</feature>
<reference evidence="12 13" key="1">
    <citation type="submission" date="2022-05" db="EMBL/GenBank/DDBJ databases">
        <authorList>
            <consortium name="Genoscope - CEA"/>
            <person name="William W."/>
        </authorList>
    </citation>
    <scope>NUCLEOTIDE SEQUENCE [LARGE SCALE GENOMIC DNA]</scope>
</reference>
<dbReference type="Gene3D" id="1.20.1070.10">
    <property type="entry name" value="Rhodopsin 7-helix transmembrane proteins"/>
    <property type="match status" value="1"/>
</dbReference>
<dbReference type="Pfam" id="PF00001">
    <property type="entry name" value="7tm_1"/>
    <property type="match status" value="1"/>
</dbReference>